<reference evidence="2 3" key="1">
    <citation type="submission" date="2024-05" db="EMBL/GenBank/DDBJ databases">
        <title>A draft genome resource for the thread blight pathogen Marasmius tenuissimus strain MS-2.</title>
        <authorList>
            <person name="Yulfo-Soto G.E."/>
            <person name="Baruah I.K."/>
            <person name="Amoako-Attah I."/>
            <person name="Bukari Y."/>
            <person name="Meinhardt L.W."/>
            <person name="Bailey B.A."/>
            <person name="Cohen S.P."/>
        </authorList>
    </citation>
    <scope>NUCLEOTIDE SEQUENCE [LARGE SCALE GENOMIC DNA]</scope>
    <source>
        <strain evidence="2 3">MS-2</strain>
    </source>
</reference>
<evidence type="ECO:0000313" key="3">
    <source>
        <dbReference type="Proteomes" id="UP001437256"/>
    </source>
</evidence>
<organism evidence="2 3">
    <name type="scientific">Marasmius tenuissimus</name>
    <dbReference type="NCBI Taxonomy" id="585030"/>
    <lineage>
        <taxon>Eukaryota</taxon>
        <taxon>Fungi</taxon>
        <taxon>Dikarya</taxon>
        <taxon>Basidiomycota</taxon>
        <taxon>Agaricomycotina</taxon>
        <taxon>Agaricomycetes</taxon>
        <taxon>Agaricomycetidae</taxon>
        <taxon>Agaricales</taxon>
        <taxon>Marasmiineae</taxon>
        <taxon>Marasmiaceae</taxon>
        <taxon>Marasmius</taxon>
    </lineage>
</organism>
<dbReference type="EMBL" id="JBBXMP010000185">
    <property type="protein sequence ID" value="KAL0060248.1"/>
    <property type="molecule type" value="Genomic_DNA"/>
</dbReference>
<feature type="compositionally biased region" description="Basic and acidic residues" evidence="1">
    <location>
        <begin position="138"/>
        <end position="147"/>
    </location>
</feature>
<feature type="region of interest" description="Disordered" evidence="1">
    <location>
        <begin position="1"/>
        <end position="147"/>
    </location>
</feature>
<feature type="compositionally biased region" description="Polar residues" evidence="1">
    <location>
        <begin position="91"/>
        <end position="103"/>
    </location>
</feature>
<feature type="compositionally biased region" description="Polar residues" evidence="1">
    <location>
        <begin position="60"/>
        <end position="77"/>
    </location>
</feature>
<dbReference type="Proteomes" id="UP001437256">
    <property type="component" value="Unassembled WGS sequence"/>
</dbReference>
<accession>A0ABR2ZFZ1</accession>
<keyword evidence="3" id="KW-1185">Reference proteome</keyword>
<proteinExistence type="predicted"/>
<evidence type="ECO:0000256" key="1">
    <source>
        <dbReference type="SAM" id="MobiDB-lite"/>
    </source>
</evidence>
<comment type="caution">
    <text evidence="2">The sequence shown here is derived from an EMBL/GenBank/DDBJ whole genome shotgun (WGS) entry which is preliminary data.</text>
</comment>
<gene>
    <name evidence="2" type="ORF">AAF712_012958</name>
</gene>
<sequence length="147" mass="16642">MESDPEDAFEPNSGDESGQSESDPRDTSEYDSEDTPEQEQPRIPLKDEGTMKRWVKHSGFSRNAHISPSREGSTFTQDIDHITTKIPTARPNDSTSPEHTGNQLIRHYTEAMPNKTRQRSSEKANDCSSAIPTTRKRCQPEQRPEVQ</sequence>
<evidence type="ECO:0000313" key="2">
    <source>
        <dbReference type="EMBL" id="KAL0060248.1"/>
    </source>
</evidence>
<name>A0ABR2ZFZ1_9AGAR</name>
<protein>
    <submittedName>
        <fullName evidence="2">Uncharacterized protein</fullName>
    </submittedName>
</protein>